<keyword evidence="2" id="KW-0479">Metal-binding</keyword>
<evidence type="ECO:0000256" key="3">
    <source>
        <dbReference type="ARBA" id="ARBA00022771"/>
    </source>
</evidence>
<comment type="caution">
    <text evidence="6">The sequence shown here is derived from an EMBL/GenBank/DDBJ whole genome shotgun (WGS) entry which is preliminary data.</text>
</comment>
<dbReference type="OMA" id="HTEAFFQ"/>
<evidence type="ECO:0000256" key="4">
    <source>
        <dbReference type="ARBA" id="ARBA00022833"/>
    </source>
</evidence>
<sequence>VFNCFAQHFCLHFEYFQLSTAPVYIAFLHFMGDDNDAKNLSYNLEVGGSSRKFTFQGIPRSTRDSHRKITTNMWVTSRHQYGNMHTNNWLPRGNMLAAHTNNFKPYNPFSKSQTN</sequence>
<dbReference type="AlphaFoldDB" id="A0AA38FQA6"/>
<dbReference type="InterPro" id="IPR018121">
    <property type="entry name" value="7-in-absentia-prot_TRAF-dom"/>
</dbReference>
<dbReference type="InterPro" id="IPR008974">
    <property type="entry name" value="TRAF-like"/>
</dbReference>
<protein>
    <recommendedName>
        <fullName evidence="5">Seven-in-absentia protein TRAF-like domain-containing protein</fullName>
    </recommendedName>
</protein>
<dbReference type="SUPFAM" id="SSF49599">
    <property type="entry name" value="TRAF domain-like"/>
    <property type="match status" value="1"/>
</dbReference>
<keyword evidence="4" id="KW-0862">Zinc</keyword>
<dbReference type="Proteomes" id="UP000824469">
    <property type="component" value="Unassembled WGS sequence"/>
</dbReference>
<gene>
    <name evidence="6" type="ORF">KI387_036037</name>
</gene>
<dbReference type="Pfam" id="PF03145">
    <property type="entry name" value="Sina_TRAF"/>
    <property type="match status" value="1"/>
</dbReference>
<dbReference type="GO" id="GO:0006511">
    <property type="term" value="P:ubiquitin-dependent protein catabolic process"/>
    <property type="evidence" value="ECO:0007669"/>
    <property type="project" value="InterPro"/>
</dbReference>
<proteinExistence type="inferred from homology"/>
<reference evidence="6 7" key="1">
    <citation type="journal article" date="2021" name="Nat. Plants">
        <title>The Taxus genome provides insights into paclitaxel biosynthesis.</title>
        <authorList>
            <person name="Xiong X."/>
            <person name="Gou J."/>
            <person name="Liao Q."/>
            <person name="Li Y."/>
            <person name="Zhou Q."/>
            <person name="Bi G."/>
            <person name="Li C."/>
            <person name="Du R."/>
            <person name="Wang X."/>
            <person name="Sun T."/>
            <person name="Guo L."/>
            <person name="Liang H."/>
            <person name="Lu P."/>
            <person name="Wu Y."/>
            <person name="Zhang Z."/>
            <person name="Ro D.K."/>
            <person name="Shang Y."/>
            <person name="Huang S."/>
            <person name="Yan J."/>
        </authorList>
    </citation>
    <scope>NUCLEOTIDE SEQUENCE [LARGE SCALE GENOMIC DNA]</scope>
    <source>
        <strain evidence="6">Ta-2019</strain>
    </source>
</reference>
<feature type="domain" description="Seven-in-absentia protein TRAF-like" evidence="5">
    <location>
        <begin position="2"/>
        <end position="72"/>
    </location>
</feature>
<evidence type="ECO:0000313" key="7">
    <source>
        <dbReference type="Proteomes" id="UP000824469"/>
    </source>
</evidence>
<dbReference type="GO" id="GO:0005737">
    <property type="term" value="C:cytoplasm"/>
    <property type="evidence" value="ECO:0007669"/>
    <property type="project" value="InterPro"/>
</dbReference>
<evidence type="ECO:0000313" key="6">
    <source>
        <dbReference type="EMBL" id="KAH9308126.1"/>
    </source>
</evidence>
<feature type="non-terminal residue" evidence="6">
    <location>
        <position position="115"/>
    </location>
</feature>
<feature type="non-terminal residue" evidence="6">
    <location>
        <position position="1"/>
    </location>
</feature>
<organism evidence="6 7">
    <name type="scientific">Taxus chinensis</name>
    <name type="common">Chinese yew</name>
    <name type="synonym">Taxus wallichiana var. chinensis</name>
    <dbReference type="NCBI Taxonomy" id="29808"/>
    <lineage>
        <taxon>Eukaryota</taxon>
        <taxon>Viridiplantae</taxon>
        <taxon>Streptophyta</taxon>
        <taxon>Embryophyta</taxon>
        <taxon>Tracheophyta</taxon>
        <taxon>Spermatophyta</taxon>
        <taxon>Pinopsida</taxon>
        <taxon>Pinidae</taxon>
        <taxon>Conifers II</taxon>
        <taxon>Cupressales</taxon>
        <taxon>Taxaceae</taxon>
        <taxon>Taxus</taxon>
    </lineage>
</organism>
<evidence type="ECO:0000259" key="5">
    <source>
        <dbReference type="Pfam" id="PF03145"/>
    </source>
</evidence>
<comment type="similarity">
    <text evidence="1">Belongs to the SINA (Seven in absentia) family.</text>
</comment>
<evidence type="ECO:0000256" key="1">
    <source>
        <dbReference type="ARBA" id="ARBA00009119"/>
    </source>
</evidence>
<evidence type="ECO:0000256" key="2">
    <source>
        <dbReference type="ARBA" id="ARBA00022723"/>
    </source>
</evidence>
<name>A0AA38FQA6_TAXCH</name>
<keyword evidence="3" id="KW-0863">Zinc-finger</keyword>
<dbReference type="Gene3D" id="2.60.210.10">
    <property type="entry name" value="Apoptosis, Tumor Necrosis Factor Receptor Associated Protein 2, Chain A"/>
    <property type="match status" value="1"/>
</dbReference>
<accession>A0AA38FQA6</accession>
<keyword evidence="7" id="KW-1185">Reference proteome</keyword>
<dbReference type="EMBL" id="JAHRHJ020000007">
    <property type="protein sequence ID" value="KAH9308126.1"/>
    <property type="molecule type" value="Genomic_DNA"/>
</dbReference>
<dbReference type="GO" id="GO:0008270">
    <property type="term" value="F:zinc ion binding"/>
    <property type="evidence" value="ECO:0007669"/>
    <property type="project" value="UniProtKB-KW"/>
</dbReference>